<feature type="compositionally biased region" description="Basic and acidic residues" evidence="3">
    <location>
        <begin position="850"/>
        <end position="861"/>
    </location>
</feature>
<proteinExistence type="predicted"/>
<feature type="compositionally biased region" description="Polar residues" evidence="3">
    <location>
        <begin position="371"/>
        <end position="381"/>
    </location>
</feature>
<dbReference type="GO" id="GO:0005634">
    <property type="term" value="C:nucleus"/>
    <property type="evidence" value="ECO:0007669"/>
    <property type="project" value="TreeGrafter"/>
</dbReference>
<feature type="compositionally biased region" description="Pro residues" evidence="3">
    <location>
        <begin position="62"/>
        <end position="85"/>
    </location>
</feature>
<dbReference type="InterPro" id="IPR002713">
    <property type="entry name" value="FF_domain"/>
</dbReference>
<evidence type="ECO:0000256" key="2">
    <source>
        <dbReference type="SAM" id="Coils"/>
    </source>
</evidence>
<name>A0A0R3UFC3_MESCO</name>
<evidence type="ECO:0008006" key="8">
    <source>
        <dbReference type="Google" id="ProtNLM"/>
    </source>
</evidence>
<feature type="region of interest" description="Disordered" evidence="3">
    <location>
        <begin position="629"/>
        <end position="677"/>
    </location>
</feature>
<feature type="domain" description="FF" evidence="5">
    <location>
        <begin position="725"/>
        <end position="778"/>
    </location>
</feature>
<dbReference type="InterPro" id="IPR001202">
    <property type="entry name" value="WW_dom"/>
</dbReference>
<dbReference type="PROSITE" id="PS50020">
    <property type="entry name" value="WW_DOMAIN_2"/>
    <property type="match status" value="3"/>
</dbReference>
<evidence type="ECO:0000256" key="3">
    <source>
        <dbReference type="SAM" id="MobiDB-lite"/>
    </source>
</evidence>
<feature type="compositionally biased region" description="Acidic residues" evidence="3">
    <location>
        <begin position="1"/>
        <end position="21"/>
    </location>
</feature>
<feature type="domain" description="FF" evidence="5">
    <location>
        <begin position="957"/>
        <end position="1012"/>
    </location>
</feature>
<keyword evidence="7" id="KW-1185">Reference proteome</keyword>
<feature type="domain" description="WW" evidence="4">
    <location>
        <begin position="461"/>
        <end position="494"/>
    </location>
</feature>
<feature type="region of interest" description="Disordered" evidence="3">
    <location>
        <begin position="1"/>
        <end position="316"/>
    </location>
</feature>
<feature type="compositionally biased region" description="Polar residues" evidence="3">
    <location>
        <begin position="527"/>
        <end position="548"/>
    </location>
</feature>
<reference evidence="6 7" key="1">
    <citation type="submission" date="2018-10" db="EMBL/GenBank/DDBJ databases">
        <authorList>
            <consortium name="Pathogen Informatics"/>
        </authorList>
    </citation>
    <scope>NUCLEOTIDE SEQUENCE [LARGE SCALE GENOMIC DNA]</scope>
</reference>
<dbReference type="SMART" id="SM00456">
    <property type="entry name" value="WW"/>
    <property type="match status" value="3"/>
</dbReference>
<feature type="region of interest" description="Disordered" evidence="3">
    <location>
        <begin position="502"/>
        <end position="595"/>
    </location>
</feature>
<dbReference type="Proteomes" id="UP000267029">
    <property type="component" value="Unassembled WGS sequence"/>
</dbReference>
<dbReference type="PANTHER" id="PTHR15377:SF3">
    <property type="entry name" value="WW DOMAIN-CONTAINING PROTEIN"/>
    <property type="match status" value="1"/>
</dbReference>
<evidence type="ECO:0000313" key="6">
    <source>
        <dbReference type="EMBL" id="VDD79794.1"/>
    </source>
</evidence>
<dbReference type="FunFam" id="2.20.70.10:FF:000049">
    <property type="entry name" value="Transcription elongation regulator 1-like"/>
    <property type="match status" value="1"/>
</dbReference>
<evidence type="ECO:0000259" key="4">
    <source>
        <dbReference type="PROSITE" id="PS50020"/>
    </source>
</evidence>
<evidence type="ECO:0000256" key="1">
    <source>
        <dbReference type="ARBA" id="ARBA00022737"/>
    </source>
</evidence>
<feature type="domain" description="WW" evidence="4">
    <location>
        <begin position="390"/>
        <end position="417"/>
    </location>
</feature>
<feature type="compositionally biased region" description="Basic and acidic residues" evidence="3">
    <location>
        <begin position="629"/>
        <end position="653"/>
    </location>
</feature>
<dbReference type="PROSITE" id="PS51676">
    <property type="entry name" value="FF"/>
    <property type="match status" value="3"/>
</dbReference>
<dbReference type="PANTHER" id="PTHR15377">
    <property type="entry name" value="TRANSCRIPTION ELONGATION REGULATOR 1"/>
    <property type="match status" value="1"/>
</dbReference>
<gene>
    <name evidence="6" type="ORF">MCOS_LOCUS5797</name>
</gene>
<dbReference type="InterPro" id="IPR036517">
    <property type="entry name" value="FF_domain_sf"/>
</dbReference>
<feature type="compositionally biased region" description="Low complexity" evidence="3">
    <location>
        <begin position="162"/>
        <end position="175"/>
    </location>
</feature>
<feature type="domain" description="WW" evidence="4">
    <location>
        <begin position="594"/>
        <end position="623"/>
    </location>
</feature>
<feature type="compositionally biased region" description="Polar residues" evidence="3">
    <location>
        <begin position="208"/>
        <end position="222"/>
    </location>
</feature>
<dbReference type="PROSITE" id="PS01159">
    <property type="entry name" value="WW_DOMAIN_1"/>
    <property type="match status" value="2"/>
</dbReference>
<keyword evidence="2" id="KW-0175">Coiled coil</keyword>
<dbReference type="GO" id="GO:0070063">
    <property type="term" value="F:RNA polymerase binding"/>
    <property type="evidence" value="ECO:0007669"/>
    <property type="project" value="InterPro"/>
</dbReference>
<dbReference type="Pfam" id="PF01846">
    <property type="entry name" value="FF"/>
    <property type="match status" value="5"/>
</dbReference>
<feature type="region of interest" description="Disordered" evidence="3">
    <location>
        <begin position="850"/>
        <end position="880"/>
    </location>
</feature>
<sequence>MSEETDVVEPEVEQTEEDDEPQSPQAKQPRQMFRPPGMPPIGYRGPSMRGPRPMGMRGGPPGMRPPGMPGYRGPPRPFDGPPRPPFDMSHRGPLRYPPQRYPPRLSDSDPSGENIEGYFDQDCYPDDFQQMPPGMRPRGPPHARGYGPPPGSYIGGPPCPRPMMNGGPNGPEMGLPGYGPPRPGVPNYMPPPRSVPPPGVSYPPQSPNAQGVNSFDGQSGPQPGTVPPHQYGIPSQSGVTPNGDMPAPNQELDVSSPRHGGSSNVPPPGGPLLPSGPPPESDTQSGNMSANSMQPYAMPPYGPPQNVYQSGLPPMQNGPPFMPMGFPPSVPPMMHVGPMGMYSMPPPGQHNAPPGSFPSGSGAPPHLSGQPPLQSIGGSTSSINNKEEIWVENAAADGKVYYYNMRTRETRWDRPENVTILRQGEVDKPSMPAQSSNLQAAPVISQSSSFPIQANPLPIKPPEVAVWTEYQSGDGKSYYHNSRTGQTTWDKPQVLVDWESGHKISGDSEPVPLDTSAPVTEVRDKSTPGSGNGLPSETKLLQGQQVMSTEKKQTDPPTRQQQPVEDHMLEPEKEKEPEQRDASRPISSTAVTGTPWCVVWTGDSRVFFFNPSKRISVWETPEELKGRADVDRLLEKPPNESKDAGDVETERNDTSSVQDPPAKKARMEEVSQNQQQISVQESFSKSELVTTVDDEAKSQTRDPATVDVAKEAYEKAAKDQASLPLEVRLQQFREMLIDKQVSAFSTWDKELHKIVFDQRYLLLTCEERKQAFEAYVRERADEERREKKNKLREKKDKFNELLVEANLTSKSSFSDFASKYGRDERFKGIEKSRERESLFQTFLLDLRRREKEKSNQKEKHSNQINGRLVSGKSSVSDHPHEADRKLMLGLVVKHARGPQSTSVLSEAVNPATPKLPTVRDSSSVPAWKSLAPVGRQFDCPPSIQEAMFFAIDGSPFLLQVKIDFVSLLKERKSISRHSRWSDVKKKIDSDSRYRAVDSSSRREEWFREYIRKLDDVSYGTSREDSEKRKEREKRERQEASLRERKKEVEEARTNSMRERDRERESHLRREAEASFNALLTDVIKADMLSWKEAKKALRKDSRWDAVADVLSRSEREAIFDSYTTSLNKKSKEAFIKMINSNDSITYWTTWKEVKDILKDDSRFERLLSCEKKWKSEFREWADERESKARNNFTEMLKEKSSLISSAKRQSSENDTLLDDILSTLKADIRYRAMEPSQCATMLEEFLERLPDSDSR</sequence>
<protein>
    <recommendedName>
        <fullName evidence="8">Transcription elongation regulator 1</fullName>
    </recommendedName>
</protein>
<dbReference type="EMBL" id="UXSR01005214">
    <property type="protein sequence ID" value="VDD79794.1"/>
    <property type="molecule type" value="Genomic_DNA"/>
</dbReference>
<dbReference type="SUPFAM" id="SSF81698">
    <property type="entry name" value="FF domain"/>
    <property type="match status" value="5"/>
</dbReference>
<dbReference type="Gene3D" id="1.10.10.440">
    <property type="entry name" value="FF domain"/>
    <property type="match status" value="6"/>
</dbReference>
<dbReference type="InterPro" id="IPR057565">
    <property type="entry name" value="WW_TCRG1_3rd"/>
</dbReference>
<feature type="domain" description="FF" evidence="5">
    <location>
        <begin position="790"/>
        <end position="845"/>
    </location>
</feature>
<feature type="compositionally biased region" description="Low complexity" evidence="3">
    <location>
        <begin position="42"/>
        <end position="55"/>
    </location>
</feature>
<dbReference type="FunFam" id="1.10.10.440:FF:000001">
    <property type="entry name" value="Transcription elongation regulator 1 like"/>
    <property type="match status" value="1"/>
</dbReference>
<feature type="region of interest" description="Disordered" evidence="3">
    <location>
        <begin position="1021"/>
        <end position="1066"/>
    </location>
</feature>
<dbReference type="InterPro" id="IPR036020">
    <property type="entry name" value="WW_dom_sf"/>
</dbReference>
<dbReference type="InterPro" id="IPR045148">
    <property type="entry name" value="TCRG1-like"/>
</dbReference>
<organism evidence="6 7">
    <name type="scientific">Mesocestoides corti</name>
    <name type="common">Flatworm</name>
    <dbReference type="NCBI Taxonomy" id="53468"/>
    <lineage>
        <taxon>Eukaryota</taxon>
        <taxon>Metazoa</taxon>
        <taxon>Spiralia</taxon>
        <taxon>Lophotrochozoa</taxon>
        <taxon>Platyhelminthes</taxon>
        <taxon>Cestoda</taxon>
        <taxon>Eucestoda</taxon>
        <taxon>Cyclophyllidea</taxon>
        <taxon>Mesocestoididae</taxon>
        <taxon>Mesocestoides</taxon>
    </lineage>
</organism>
<feature type="compositionally biased region" description="Low complexity" evidence="3">
    <location>
        <begin position="352"/>
        <end position="365"/>
    </location>
</feature>
<evidence type="ECO:0000259" key="5">
    <source>
        <dbReference type="PROSITE" id="PS51676"/>
    </source>
</evidence>
<dbReference type="SMART" id="SM00441">
    <property type="entry name" value="FF"/>
    <property type="match status" value="6"/>
</dbReference>
<feature type="compositionally biased region" description="Pro residues" evidence="3">
    <location>
        <begin position="147"/>
        <end position="161"/>
    </location>
</feature>
<dbReference type="OrthoDB" id="63972at2759"/>
<dbReference type="SUPFAM" id="SSF51045">
    <property type="entry name" value="WW domain"/>
    <property type="match status" value="3"/>
</dbReference>
<feature type="compositionally biased region" description="Basic and acidic residues" evidence="3">
    <location>
        <begin position="564"/>
        <end position="583"/>
    </location>
</feature>
<dbReference type="STRING" id="53468.A0A0R3UFC3"/>
<feature type="compositionally biased region" description="Pro residues" evidence="3">
    <location>
        <begin position="265"/>
        <end position="280"/>
    </location>
</feature>
<dbReference type="Pfam" id="PF23517">
    <property type="entry name" value="WW_TCERG1"/>
    <property type="match status" value="1"/>
</dbReference>
<feature type="region of interest" description="Disordered" evidence="3">
    <location>
        <begin position="344"/>
        <end position="381"/>
    </location>
</feature>
<dbReference type="AlphaFoldDB" id="A0A0R3UFC3"/>
<feature type="compositionally biased region" description="Polar residues" evidence="3">
    <location>
        <begin position="281"/>
        <end position="294"/>
    </location>
</feature>
<dbReference type="Pfam" id="PF00397">
    <property type="entry name" value="WW"/>
    <property type="match status" value="2"/>
</dbReference>
<accession>A0A0R3UFC3</accession>
<dbReference type="Gene3D" id="2.20.70.10">
    <property type="match status" value="3"/>
</dbReference>
<feature type="compositionally biased region" description="Pro residues" evidence="3">
    <location>
        <begin position="178"/>
        <end position="206"/>
    </location>
</feature>
<keyword evidence="1" id="KW-0677">Repeat</keyword>
<evidence type="ECO:0000313" key="7">
    <source>
        <dbReference type="Proteomes" id="UP000267029"/>
    </source>
</evidence>
<dbReference type="GO" id="GO:0003712">
    <property type="term" value="F:transcription coregulator activity"/>
    <property type="evidence" value="ECO:0007669"/>
    <property type="project" value="TreeGrafter"/>
</dbReference>
<feature type="coiled-coil region" evidence="2">
    <location>
        <begin position="777"/>
        <end position="808"/>
    </location>
</feature>
<dbReference type="CDD" id="cd00201">
    <property type="entry name" value="WW"/>
    <property type="match status" value="3"/>
</dbReference>